<organism evidence="2 3">
    <name type="scientific">Pontibacter saemangeumensis</name>
    <dbReference type="NCBI Taxonomy" id="1084525"/>
    <lineage>
        <taxon>Bacteria</taxon>
        <taxon>Pseudomonadati</taxon>
        <taxon>Bacteroidota</taxon>
        <taxon>Cytophagia</taxon>
        <taxon>Cytophagales</taxon>
        <taxon>Hymenobacteraceae</taxon>
        <taxon>Pontibacter</taxon>
    </lineage>
</organism>
<dbReference type="InterPro" id="IPR001173">
    <property type="entry name" value="Glyco_trans_2-like"/>
</dbReference>
<gene>
    <name evidence="2" type="ORF">GCM10023188_45390</name>
</gene>
<dbReference type="PANTHER" id="PTHR22916">
    <property type="entry name" value="GLYCOSYLTRANSFERASE"/>
    <property type="match status" value="1"/>
</dbReference>
<accession>A0ABP8M534</accession>
<name>A0ABP8M534_9BACT</name>
<dbReference type="Gene3D" id="3.90.550.10">
    <property type="entry name" value="Spore Coat Polysaccharide Biosynthesis Protein SpsA, Chain A"/>
    <property type="match status" value="1"/>
</dbReference>
<dbReference type="PANTHER" id="PTHR22916:SF3">
    <property type="entry name" value="UDP-GLCNAC:BETAGAL BETA-1,3-N-ACETYLGLUCOSAMINYLTRANSFERASE-LIKE PROTEIN 1"/>
    <property type="match status" value="1"/>
</dbReference>
<protein>
    <recommendedName>
        <fullName evidence="1">Glycosyltransferase 2-like domain-containing protein</fullName>
    </recommendedName>
</protein>
<comment type="caution">
    <text evidence="2">The sequence shown here is derived from an EMBL/GenBank/DDBJ whole genome shotgun (WGS) entry which is preliminary data.</text>
</comment>
<dbReference type="InterPro" id="IPR029044">
    <property type="entry name" value="Nucleotide-diphossugar_trans"/>
</dbReference>
<dbReference type="SUPFAM" id="SSF53448">
    <property type="entry name" value="Nucleotide-diphospho-sugar transferases"/>
    <property type="match status" value="1"/>
</dbReference>
<proteinExistence type="predicted"/>
<feature type="domain" description="Glycosyltransferase 2-like" evidence="1">
    <location>
        <begin position="6"/>
        <end position="142"/>
    </location>
</feature>
<dbReference type="EMBL" id="BAABHC010000039">
    <property type="protein sequence ID" value="GAA4444013.1"/>
    <property type="molecule type" value="Genomic_DNA"/>
</dbReference>
<dbReference type="Pfam" id="PF00535">
    <property type="entry name" value="Glycos_transf_2"/>
    <property type="match status" value="1"/>
</dbReference>
<dbReference type="RefSeq" id="WP_345162757.1">
    <property type="nucleotide sequence ID" value="NZ_BAABHC010000039.1"/>
</dbReference>
<dbReference type="Proteomes" id="UP001500552">
    <property type="component" value="Unassembled WGS sequence"/>
</dbReference>
<reference evidence="3" key="1">
    <citation type="journal article" date="2019" name="Int. J. Syst. Evol. Microbiol.">
        <title>The Global Catalogue of Microorganisms (GCM) 10K type strain sequencing project: providing services to taxonomists for standard genome sequencing and annotation.</title>
        <authorList>
            <consortium name="The Broad Institute Genomics Platform"/>
            <consortium name="The Broad Institute Genome Sequencing Center for Infectious Disease"/>
            <person name="Wu L."/>
            <person name="Ma J."/>
        </authorList>
    </citation>
    <scope>NUCLEOTIDE SEQUENCE [LARGE SCALE GENOMIC DNA]</scope>
    <source>
        <strain evidence="3">JCM 17926</strain>
    </source>
</reference>
<evidence type="ECO:0000259" key="1">
    <source>
        <dbReference type="Pfam" id="PF00535"/>
    </source>
</evidence>
<evidence type="ECO:0000313" key="3">
    <source>
        <dbReference type="Proteomes" id="UP001500552"/>
    </source>
</evidence>
<sequence>MKPKLTVLMPVFNAERFLREAMDSILSQTFTDFEFLIIDDGSTDGSVAIVESYTDPRIRLYQNEVNLGISPTLNRGIELATAECIARMDADDISYPERLEKQYCYLQAHPDCAMVSSLVRVIAEDGQFIRQDSFKSEFFYYNLTFICWIYHSTVMYRTAAVKAAGMYTAAYAEDFELFWQLSRQHKLYNLPEVLLEYRMTDQSLHQVLKKQEYEMAQQQQLLRNFRYYAGSSYTLPLEFIECFQHNFQPLLATKSPAKVLACLQELDALTQHILAKDNINRNAAAISKAARYKRRYIFIYYLKHLPLPQSIWLLLKSGYVRHYIKSFIYKKINILL</sequence>
<evidence type="ECO:0000313" key="2">
    <source>
        <dbReference type="EMBL" id="GAA4444013.1"/>
    </source>
</evidence>
<keyword evidence="3" id="KW-1185">Reference proteome</keyword>